<dbReference type="PROSITE" id="PS00409">
    <property type="entry name" value="PROKAR_NTER_METHYL"/>
    <property type="match status" value="1"/>
</dbReference>
<gene>
    <name evidence="2" type="ORF">FCL42_07745</name>
</gene>
<keyword evidence="1" id="KW-0472">Membrane</keyword>
<keyword evidence="1" id="KW-1133">Transmembrane helix</keyword>
<accession>A0A4U1BQ56</accession>
<proteinExistence type="predicted"/>
<sequence length="190" mass="20607">MKKGFTLIELVVVIVILAILAVVALPRFMNLKPESERSVVLATAAAYEQAIDFAHTSWQIHSGPNQPLNDLPGYVGDVLDLNANGYPLGIDKNNPMGQAEQIGQGDIGCVSLWLTLLTDAPSVSLPQDDPNFDADYHAYRHNESGDNSPMSRCSYVYRAGGDRADRDSADRDSADLVIVYNSETGEVTVP</sequence>
<dbReference type="SUPFAM" id="SSF54523">
    <property type="entry name" value="Pili subunits"/>
    <property type="match status" value="1"/>
</dbReference>
<dbReference type="Pfam" id="PF07963">
    <property type="entry name" value="N_methyl"/>
    <property type="match status" value="1"/>
</dbReference>
<dbReference type="Gene3D" id="3.30.700.10">
    <property type="entry name" value="Glycoprotein, Type 4 Pilin"/>
    <property type="match status" value="1"/>
</dbReference>
<dbReference type="AlphaFoldDB" id="A0A4U1BQ56"/>
<evidence type="ECO:0000313" key="3">
    <source>
        <dbReference type="Proteomes" id="UP000305675"/>
    </source>
</evidence>
<dbReference type="RefSeq" id="WP_136862829.1">
    <property type="nucleotide sequence ID" value="NZ_SWCJ01000004.1"/>
</dbReference>
<evidence type="ECO:0000313" key="2">
    <source>
        <dbReference type="EMBL" id="TKB56100.1"/>
    </source>
</evidence>
<keyword evidence="3" id="KW-1185">Reference proteome</keyword>
<feature type="transmembrane region" description="Helical" evidence="1">
    <location>
        <begin position="7"/>
        <end position="29"/>
    </location>
</feature>
<dbReference type="InterPro" id="IPR012902">
    <property type="entry name" value="N_methyl_site"/>
</dbReference>
<dbReference type="EMBL" id="SWCJ01000004">
    <property type="protein sequence ID" value="TKB56100.1"/>
    <property type="molecule type" value="Genomic_DNA"/>
</dbReference>
<keyword evidence="1" id="KW-0812">Transmembrane</keyword>
<protein>
    <submittedName>
        <fullName evidence="2">Type II secretion system protein</fullName>
    </submittedName>
</protein>
<dbReference type="NCBIfam" id="TIGR02532">
    <property type="entry name" value="IV_pilin_GFxxxE"/>
    <property type="match status" value="1"/>
</dbReference>
<dbReference type="InterPro" id="IPR045584">
    <property type="entry name" value="Pilin-like"/>
</dbReference>
<dbReference type="Proteomes" id="UP000305675">
    <property type="component" value="Unassembled WGS sequence"/>
</dbReference>
<reference evidence="2 3" key="1">
    <citation type="submission" date="2019-04" db="EMBL/GenBank/DDBJ databases">
        <authorList>
            <person name="Hwang J.C."/>
        </authorList>
    </citation>
    <scope>NUCLEOTIDE SEQUENCE [LARGE SCALE GENOMIC DNA]</scope>
    <source>
        <strain evidence="2 3">IMCC35002</strain>
    </source>
</reference>
<organism evidence="2 3">
    <name type="scientific">Ferrimonas aestuarii</name>
    <dbReference type="NCBI Taxonomy" id="2569539"/>
    <lineage>
        <taxon>Bacteria</taxon>
        <taxon>Pseudomonadati</taxon>
        <taxon>Pseudomonadota</taxon>
        <taxon>Gammaproteobacteria</taxon>
        <taxon>Alteromonadales</taxon>
        <taxon>Ferrimonadaceae</taxon>
        <taxon>Ferrimonas</taxon>
    </lineage>
</organism>
<comment type="caution">
    <text evidence="2">The sequence shown here is derived from an EMBL/GenBank/DDBJ whole genome shotgun (WGS) entry which is preliminary data.</text>
</comment>
<name>A0A4U1BQ56_9GAMM</name>
<dbReference type="OrthoDB" id="6197717at2"/>
<evidence type="ECO:0000256" key="1">
    <source>
        <dbReference type="SAM" id="Phobius"/>
    </source>
</evidence>